<comment type="caution">
    <text evidence="2">The sequence shown here is derived from an EMBL/GenBank/DDBJ whole genome shotgun (WGS) entry which is preliminary data.</text>
</comment>
<dbReference type="NCBIfam" id="NF041278">
    <property type="entry name" value="CmcJ_NvfI_EfuI"/>
    <property type="match status" value="1"/>
</dbReference>
<accession>A0A9P5ZFV7</accession>
<keyword evidence="3" id="KW-1185">Reference proteome</keyword>
<evidence type="ECO:0008006" key="4">
    <source>
        <dbReference type="Google" id="ProtNLM"/>
    </source>
</evidence>
<dbReference type="EMBL" id="MU154845">
    <property type="protein sequence ID" value="KAF9486964.1"/>
    <property type="molecule type" value="Genomic_DNA"/>
</dbReference>
<evidence type="ECO:0000313" key="2">
    <source>
        <dbReference type="EMBL" id="KAF9486964.1"/>
    </source>
</evidence>
<sequence>MATAAVIAPHDVQTTLNYLGKETLDGQVPFNIVYKVPPEVPRTNVTIDPHEVVIHDARGQEDTVSLDKTGFQFVKHVSQEKDFLDDKAIEANYYKEVEELLKRETGAKRVFIFDHTIRRNYDTAPGADPDVRGPVVSHAYSSGDKGSLPRQQRVHIDQTFAASVNRVRYHLPDEADRLLKSRVRIINVWRPIGHPVAHNPLAVADYFSLNVDHDLVSMRHIYPDREGATFAVKYNPGHRWYYLSDQTPEEVTLIKCFDSSEDRARLTPHSAFVDTTSPATAPQRQSIEVRALVFDAE</sequence>
<evidence type="ECO:0000313" key="3">
    <source>
        <dbReference type="Proteomes" id="UP000807025"/>
    </source>
</evidence>
<dbReference type="InterPro" id="IPR044053">
    <property type="entry name" value="AsaB-like"/>
</dbReference>
<dbReference type="PANTHER" id="PTHR34598">
    <property type="entry name" value="BLL6449 PROTEIN"/>
    <property type="match status" value="1"/>
</dbReference>
<proteinExistence type="inferred from homology"/>
<gene>
    <name evidence="2" type="ORF">BDN71DRAFT_760461</name>
</gene>
<evidence type="ECO:0000256" key="1">
    <source>
        <dbReference type="ARBA" id="ARBA00023604"/>
    </source>
</evidence>
<dbReference type="Proteomes" id="UP000807025">
    <property type="component" value="Unassembled WGS sequence"/>
</dbReference>
<dbReference type="OrthoDB" id="412788at2759"/>
<name>A0A9P5ZFV7_PLEER</name>
<reference evidence="2" key="1">
    <citation type="submission" date="2020-11" db="EMBL/GenBank/DDBJ databases">
        <authorList>
            <consortium name="DOE Joint Genome Institute"/>
            <person name="Ahrendt S."/>
            <person name="Riley R."/>
            <person name="Andreopoulos W."/>
            <person name="Labutti K."/>
            <person name="Pangilinan J."/>
            <person name="Ruiz-Duenas F.J."/>
            <person name="Barrasa J.M."/>
            <person name="Sanchez-Garcia M."/>
            <person name="Camarero S."/>
            <person name="Miyauchi S."/>
            <person name="Serrano A."/>
            <person name="Linde D."/>
            <person name="Babiker R."/>
            <person name="Drula E."/>
            <person name="Ayuso-Fernandez I."/>
            <person name="Pacheco R."/>
            <person name="Padilla G."/>
            <person name="Ferreira P."/>
            <person name="Barriuso J."/>
            <person name="Kellner H."/>
            <person name="Castanera R."/>
            <person name="Alfaro M."/>
            <person name="Ramirez L."/>
            <person name="Pisabarro A.G."/>
            <person name="Kuo A."/>
            <person name="Tritt A."/>
            <person name="Lipzen A."/>
            <person name="He G."/>
            <person name="Yan M."/>
            <person name="Ng V."/>
            <person name="Cullen D."/>
            <person name="Martin F."/>
            <person name="Rosso M.-N."/>
            <person name="Henrissat B."/>
            <person name="Hibbett D."/>
            <person name="Martinez A.T."/>
            <person name="Grigoriev I.V."/>
        </authorList>
    </citation>
    <scope>NUCLEOTIDE SEQUENCE</scope>
    <source>
        <strain evidence="2">ATCC 90797</strain>
    </source>
</reference>
<comment type="similarity">
    <text evidence="1">Belongs to the asaB hydroxylase/desaturase family.</text>
</comment>
<dbReference type="AlphaFoldDB" id="A0A9P5ZFV7"/>
<dbReference type="PANTHER" id="PTHR34598:SF3">
    <property type="entry name" value="OXIDOREDUCTASE AN1597"/>
    <property type="match status" value="1"/>
</dbReference>
<protein>
    <recommendedName>
        <fullName evidence="4">Methyltransferase</fullName>
    </recommendedName>
</protein>
<organism evidence="2 3">
    <name type="scientific">Pleurotus eryngii</name>
    <name type="common">Boletus of the steppes</name>
    <dbReference type="NCBI Taxonomy" id="5323"/>
    <lineage>
        <taxon>Eukaryota</taxon>
        <taxon>Fungi</taxon>
        <taxon>Dikarya</taxon>
        <taxon>Basidiomycota</taxon>
        <taxon>Agaricomycotina</taxon>
        <taxon>Agaricomycetes</taxon>
        <taxon>Agaricomycetidae</taxon>
        <taxon>Agaricales</taxon>
        <taxon>Pleurotineae</taxon>
        <taxon>Pleurotaceae</taxon>
        <taxon>Pleurotus</taxon>
    </lineage>
</organism>
<dbReference type="GO" id="GO:0016491">
    <property type="term" value="F:oxidoreductase activity"/>
    <property type="evidence" value="ECO:0007669"/>
    <property type="project" value="InterPro"/>
</dbReference>